<comment type="similarity">
    <text evidence="2 3">Belongs to the small heat shock protein (HSP20) family.</text>
</comment>
<evidence type="ECO:0000256" key="2">
    <source>
        <dbReference type="PROSITE-ProRule" id="PRU00285"/>
    </source>
</evidence>
<feature type="compositionally biased region" description="Basic and acidic residues" evidence="4">
    <location>
        <begin position="168"/>
        <end position="180"/>
    </location>
</feature>
<name>A0A3Q0RI45_AMPCI</name>
<dbReference type="InterPro" id="IPR008978">
    <property type="entry name" value="HSP20-like_chaperone"/>
</dbReference>
<dbReference type="GO" id="GO:0051082">
    <property type="term" value="F:unfolded protein binding"/>
    <property type="evidence" value="ECO:0007669"/>
    <property type="project" value="TreeGrafter"/>
</dbReference>
<dbReference type="Gene3D" id="2.60.40.790">
    <property type="match status" value="1"/>
</dbReference>
<dbReference type="SUPFAM" id="SSF49764">
    <property type="entry name" value="HSP20-like chaperones"/>
    <property type="match status" value="1"/>
</dbReference>
<proteinExistence type="inferred from homology"/>
<dbReference type="GO" id="GO:0042026">
    <property type="term" value="P:protein refolding"/>
    <property type="evidence" value="ECO:0007669"/>
    <property type="project" value="TreeGrafter"/>
</dbReference>
<keyword evidence="1" id="KW-0346">Stress response</keyword>
<protein>
    <submittedName>
        <fullName evidence="6">Heat shock protein, alpha-crystallin-related, b9-like</fullName>
    </submittedName>
</protein>
<evidence type="ECO:0000256" key="3">
    <source>
        <dbReference type="RuleBase" id="RU003616"/>
    </source>
</evidence>
<evidence type="ECO:0000256" key="4">
    <source>
        <dbReference type="SAM" id="MobiDB-lite"/>
    </source>
</evidence>
<dbReference type="OMA" id="QEMIRHM"/>
<dbReference type="GO" id="GO:0031033">
    <property type="term" value="P:myosin filament organization"/>
    <property type="evidence" value="ECO:0007669"/>
    <property type="project" value="Ensembl"/>
</dbReference>
<dbReference type="GeneTree" id="ENSGT00670000098179"/>
<dbReference type="CDD" id="cd06481">
    <property type="entry name" value="ACD_HspB9_like"/>
    <property type="match status" value="1"/>
</dbReference>
<evidence type="ECO:0000259" key="5">
    <source>
        <dbReference type="PROSITE" id="PS01031"/>
    </source>
</evidence>
<dbReference type="Pfam" id="PF00011">
    <property type="entry name" value="HSP20"/>
    <property type="match status" value="1"/>
</dbReference>
<feature type="region of interest" description="Disordered" evidence="4">
    <location>
        <begin position="167"/>
        <end position="219"/>
    </location>
</feature>
<reference evidence="6" key="2">
    <citation type="submission" date="2025-09" db="UniProtKB">
        <authorList>
            <consortium name="Ensembl"/>
        </authorList>
    </citation>
    <scope>IDENTIFICATION</scope>
</reference>
<dbReference type="InterPro" id="IPR001436">
    <property type="entry name" value="Alpha-crystallin/sHSP_animal"/>
</dbReference>
<dbReference type="GO" id="GO:0005634">
    <property type="term" value="C:nucleus"/>
    <property type="evidence" value="ECO:0007669"/>
    <property type="project" value="TreeGrafter"/>
</dbReference>
<dbReference type="PANTHER" id="PTHR45640">
    <property type="entry name" value="HEAT SHOCK PROTEIN HSP-12.2-RELATED"/>
    <property type="match status" value="1"/>
</dbReference>
<accession>A0A3Q0RI45</accession>
<dbReference type="AlphaFoldDB" id="A0A3Q0RI45"/>
<organism evidence="6 7">
    <name type="scientific">Amphilophus citrinellus</name>
    <name type="common">Midas cichlid</name>
    <name type="synonym">Cichlasoma citrinellum</name>
    <dbReference type="NCBI Taxonomy" id="61819"/>
    <lineage>
        <taxon>Eukaryota</taxon>
        <taxon>Metazoa</taxon>
        <taxon>Chordata</taxon>
        <taxon>Craniata</taxon>
        <taxon>Vertebrata</taxon>
        <taxon>Euteleostomi</taxon>
        <taxon>Actinopterygii</taxon>
        <taxon>Neopterygii</taxon>
        <taxon>Teleostei</taxon>
        <taxon>Neoteleostei</taxon>
        <taxon>Acanthomorphata</taxon>
        <taxon>Ovalentaria</taxon>
        <taxon>Cichlomorphae</taxon>
        <taxon>Cichliformes</taxon>
        <taxon>Cichlidae</taxon>
        <taxon>New World cichlids</taxon>
        <taxon>Cichlasomatinae</taxon>
        <taxon>Heroini</taxon>
        <taxon>Amphilophus</taxon>
    </lineage>
</organism>
<dbReference type="Ensembl" id="ENSACIT00000010292.1">
    <property type="protein sequence ID" value="ENSACIP00000009997.1"/>
    <property type="gene ID" value="ENSACIG00000007827.1"/>
</dbReference>
<sequence>MLCPSAFQPSTVTMRPFLDLHWPVRSLWPETRPLFYHIEQEMIRHMQEMKQSIEFMERLHQKIFEEIDQTSSYMGVFKPIAFQELGKDSSTFALSLDTKEFSPKELSVKQVGRKLRVSGRTEKKQEDGKGSYTYKCQEFRQEFDLPDGVDPEAVTCSLVSGQLQIQAPREKPVDDGKERIVPISLTSAPAITSTTSSSGAEGSTSSSTSTAPDVSAHPH</sequence>
<feature type="domain" description="SHSP" evidence="5">
    <location>
        <begin position="71"/>
        <end position="186"/>
    </location>
</feature>
<feature type="compositionally biased region" description="Low complexity" evidence="4">
    <location>
        <begin position="184"/>
        <end position="219"/>
    </location>
</feature>
<keyword evidence="7" id="KW-1185">Reference proteome</keyword>
<dbReference type="GO" id="GO:0009408">
    <property type="term" value="P:response to heat"/>
    <property type="evidence" value="ECO:0007669"/>
    <property type="project" value="TreeGrafter"/>
</dbReference>
<dbReference type="Proteomes" id="UP000261340">
    <property type="component" value="Unplaced"/>
</dbReference>
<dbReference type="STRING" id="61819.ENSACIP00000009997"/>
<evidence type="ECO:0000313" key="6">
    <source>
        <dbReference type="Ensembl" id="ENSACIP00000009997.1"/>
    </source>
</evidence>
<dbReference type="PANTHER" id="PTHR45640:SF2">
    <property type="entry name" value="HEAT SHOCK PROTEIN BETA-11-RELATED"/>
    <property type="match status" value="1"/>
</dbReference>
<dbReference type="PROSITE" id="PS01031">
    <property type="entry name" value="SHSP"/>
    <property type="match status" value="1"/>
</dbReference>
<dbReference type="InterPro" id="IPR002068">
    <property type="entry name" value="A-crystallin/Hsp20_dom"/>
</dbReference>
<evidence type="ECO:0000313" key="7">
    <source>
        <dbReference type="Proteomes" id="UP000261340"/>
    </source>
</evidence>
<evidence type="ECO:0000256" key="1">
    <source>
        <dbReference type="ARBA" id="ARBA00023016"/>
    </source>
</evidence>
<dbReference type="GO" id="GO:0005737">
    <property type="term" value="C:cytoplasm"/>
    <property type="evidence" value="ECO:0007669"/>
    <property type="project" value="TreeGrafter"/>
</dbReference>
<reference evidence="6" key="1">
    <citation type="submission" date="2025-08" db="UniProtKB">
        <authorList>
            <consortium name="Ensembl"/>
        </authorList>
    </citation>
    <scope>IDENTIFICATION</scope>
</reference>